<proteinExistence type="predicted"/>
<gene>
    <name evidence="1" type="ORF">ATL42_0253</name>
</gene>
<sequence>MIVPTEVLIEIVTTLTTTDEQTARAHLDAPGPSIEHHVALENLNNLLRQLPAHHADRLRLRDQLSPAAPQATATSLHAAGELLRSGSVRFPQMPGTLSLPALDPVLTETFAVLQALDTSPHPWTVVGGLMVMTHCVRHGVPFTRATGDADIAVGVFTHRRALRELTRDMAQLGFVDITPDSMTGENLSYRWSRDPVLIDLLVPERVNDQRIVPHTAALRPAVELPGVQQALARTQRLTIELHDGQTGPIRVPDLLGALTIKSTAALSDRRDTDRHFSDLVMLIDALAASGDVVRYASELRSEDRTRIQRAADRFTEAQRRTSMDPLAAEDVLDLLLDRA</sequence>
<comment type="caution">
    <text evidence="1">The sequence shown here is derived from an EMBL/GenBank/DDBJ whole genome shotgun (WGS) entry which is preliminary data.</text>
</comment>
<accession>A0A2A9E0F8</accession>
<dbReference type="RefSeq" id="WP_098453794.1">
    <property type="nucleotide sequence ID" value="NZ_PDJG01000001.1"/>
</dbReference>
<keyword evidence="2" id="KW-1185">Reference proteome</keyword>
<name>A0A2A9E0F8_9MICO</name>
<dbReference type="AlphaFoldDB" id="A0A2A9E0F8"/>
<dbReference type="EMBL" id="PDJG01000001">
    <property type="protein sequence ID" value="PFG32418.1"/>
    <property type="molecule type" value="Genomic_DNA"/>
</dbReference>
<reference evidence="1 2" key="1">
    <citation type="submission" date="2017-10" db="EMBL/GenBank/DDBJ databases">
        <title>Sequencing the genomes of 1000 actinobacteria strains.</title>
        <authorList>
            <person name="Klenk H.-P."/>
        </authorList>
    </citation>
    <scope>NUCLEOTIDE SEQUENCE [LARGE SCALE GENOMIC DNA]</scope>
    <source>
        <strain evidence="1 2">DSM 18966</strain>
    </source>
</reference>
<protein>
    <submittedName>
        <fullName evidence="1">Uncharacterized protein</fullName>
    </submittedName>
</protein>
<organism evidence="1 2">
    <name type="scientific">Sanguibacter antarcticus</name>
    <dbReference type="NCBI Taxonomy" id="372484"/>
    <lineage>
        <taxon>Bacteria</taxon>
        <taxon>Bacillati</taxon>
        <taxon>Actinomycetota</taxon>
        <taxon>Actinomycetes</taxon>
        <taxon>Micrococcales</taxon>
        <taxon>Sanguibacteraceae</taxon>
        <taxon>Sanguibacter</taxon>
    </lineage>
</organism>
<evidence type="ECO:0000313" key="1">
    <source>
        <dbReference type="EMBL" id="PFG32418.1"/>
    </source>
</evidence>
<dbReference type="OrthoDB" id="5175769at2"/>
<dbReference type="Proteomes" id="UP000225548">
    <property type="component" value="Unassembled WGS sequence"/>
</dbReference>
<evidence type="ECO:0000313" key="2">
    <source>
        <dbReference type="Proteomes" id="UP000225548"/>
    </source>
</evidence>